<dbReference type="NCBIfam" id="NF045485">
    <property type="entry name" value="FPPsyn"/>
    <property type="match status" value="1"/>
</dbReference>
<evidence type="ECO:0000256" key="5">
    <source>
        <dbReference type="ARBA" id="ARBA00022679"/>
    </source>
</evidence>
<dbReference type="SFLD" id="SFLDG01017">
    <property type="entry name" value="Polyprenyl_Transferase_Like"/>
    <property type="match status" value="1"/>
</dbReference>
<name>U2KSH5_9FIRM</name>
<dbReference type="PATRIC" id="fig|411473.3.peg.1414"/>
<evidence type="ECO:0000313" key="14">
    <source>
        <dbReference type="Proteomes" id="UP000016662"/>
    </source>
</evidence>
<dbReference type="GO" id="GO:0004337">
    <property type="term" value="F:(2E,6E)-farnesyl diphosphate synthase activity"/>
    <property type="evidence" value="ECO:0007669"/>
    <property type="project" value="UniProtKB-EC"/>
</dbReference>
<reference evidence="13 14" key="1">
    <citation type="submission" date="2013-07" db="EMBL/GenBank/DDBJ databases">
        <authorList>
            <person name="Weinstock G."/>
            <person name="Sodergren E."/>
            <person name="Wylie T."/>
            <person name="Fulton L."/>
            <person name="Fulton R."/>
            <person name="Fronick C."/>
            <person name="O'Laughlin M."/>
            <person name="Godfrey J."/>
            <person name="Miner T."/>
            <person name="Herter B."/>
            <person name="Appelbaum E."/>
            <person name="Cordes M."/>
            <person name="Lek S."/>
            <person name="Wollam A."/>
            <person name="Pepin K.H."/>
            <person name="Palsikar V.B."/>
            <person name="Mitreva M."/>
            <person name="Wilson R.K."/>
        </authorList>
    </citation>
    <scope>NUCLEOTIDE SEQUENCE [LARGE SCALE GENOMIC DNA]</scope>
    <source>
        <strain evidence="13 14">ATCC 27760</strain>
    </source>
</reference>
<dbReference type="PROSITE" id="PS00723">
    <property type="entry name" value="POLYPRENYL_SYNTHASE_1"/>
    <property type="match status" value="1"/>
</dbReference>
<evidence type="ECO:0000256" key="3">
    <source>
        <dbReference type="ARBA" id="ARBA00012439"/>
    </source>
</evidence>
<evidence type="ECO:0000256" key="9">
    <source>
        <dbReference type="ARBA" id="ARBA00032380"/>
    </source>
</evidence>
<dbReference type="InterPro" id="IPR000092">
    <property type="entry name" value="Polyprenyl_synt"/>
</dbReference>
<sequence length="298" mass="32284">MMEAKHKAYLEELAAKVDAKLLEYVQVTPETRRQAQVVEAMRYSLEAGGKRIRPVLVLEFCRIFGGSEEQAMAAACAIEMVHTFSLIHDDLPEMDNDDYRRGKPSCHKAFGHAVALQAGDALLTEAFAVILRDPILEPEMKVELLQILTSATGAAGMVGGQIMDMANEKRSDVTLEEQEAMCAAKTGALIRGACRLGCAAGFAPKEQVALADQYGAKLGLAFQIVDDILDVTSTSEVLGKPVGSDAAEGKTTFVTLLGLEVAKTRAAALTAEAEQILSQFPQHEFLLDLTRELLCREK</sequence>
<dbReference type="STRING" id="411473.RUMCAL_01732"/>
<dbReference type="SFLD" id="SFLDS00005">
    <property type="entry name" value="Isoprenoid_Synthase_Type_I"/>
    <property type="match status" value="1"/>
</dbReference>
<dbReference type="HOGENOM" id="CLU_014015_0_1_9"/>
<evidence type="ECO:0000256" key="1">
    <source>
        <dbReference type="ARBA" id="ARBA00001946"/>
    </source>
</evidence>
<dbReference type="EC" id="2.5.1.10" evidence="3"/>
<keyword evidence="7" id="KW-0460">Magnesium</keyword>
<dbReference type="InterPro" id="IPR008949">
    <property type="entry name" value="Isoprenoid_synthase_dom_sf"/>
</dbReference>
<evidence type="ECO:0000256" key="2">
    <source>
        <dbReference type="ARBA" id="ARBA00006706"/>
    </source>
</evidence>
<comment type="similarity">
    <text evidence="2 12">Belongs to the FPP/GGPP synthase family.</text>
</comment>
<organism evidence="13 14">
    <name type="scientific">Ruminococcus callidus ATCC 27760</name>
    <dbReference type="NCBI Taxonomy" id="411473"/>
    <lineage>
        <taxon>Bacteria</taxon>
        <taxon>Bacillati</taxon>
        <taxon>Bacillota</taxon>
        <taxon>Clostridia</taxon>
        <taxon>Eubacteriales</taxon>
        <taxon>Oscillospiraceae</taxon>
        <taxon>Ruminococcus</taxon>
    </lineage>
</organism>
<keyword evidence="14" id="KW-1185">Reference proteome</keyword>
<evidence type="ECO:0000256" key="6">
    <source>
        <dbReference type="ARBA" id="ARBA00022723"/>
    </source>
</evidence>
<dbReference type="Proteomes" id="UP000016662">
    <property type="component" value="Unassembled WGS sequence"/>
</dbReference>
<dbReference type="FunFam" id="1.10.600.10:FF:000001">
    <property type="entry name" value="Geranylgeranyl diphosphate synthase"/>
    <property type="match status" value="1"/>
</dbReference>
<dbReference type="Pfam" id="PF00348">
    <property type="entry name" value="polyprenyl_synt"/>
    <property type="match status" value="1"/>
</dbReference>
<accession>U2KSH5</accession>
<dbReference type="eggNOG" id="COG0142">
    <property type="taxonomic scope" value="Bacteria"/>
</dbReference>
<keyword evidence="6" id="KW-0479">Metal-binding</keyword>
<dbReference type="OrthoDB" id="9805316at2"/>
<dbReference type="SUPFAM" id="SSF48576">
    <property type="entry name" value="Terpenoid synthases"/>
    <property type="match status" value="1"/>
</dbReference>
<evidence type="ECO:0000256" key="4">
    <source>
        <dbReference type="ARBA" id="ARBA00015100"/>
    </source>
</evidence>
<dbReference type="GO" id="GO:0046872">
    <property type="term" value="F:metal ion binding"/>
    <property type="evidence" value="ECO:0007669"/>
    <property type="project" value="UniProtKB-KW"/>
</dbReference>
<evidence type="ECO:0000256" key="7">
    <source>
        <dbReference type="ARBA" id="ARBA00022842"/>
    </source>
</evidence>
<evidence type="ECO:0000256" key="8">
    <source>
        <dbReference type="ARBA" id="ARBA00023229"/>
    </source>
</evidence>
<dbReference type="Gene3D" id="1.10.600.10">
    <property type="entry name" value="Farnesyl Diphosphate Synthase"/>
    <property type="match status" value="1"/>
</dbReference>
<comment type="catalytic activity">
    <reaction evidence="11">
        <text>isopentenyl diphosphate + (2E)-geranyl diphosphate = (2E,6E)-farnesyl diphosphate + diphosphate</text>
        <dbReference type="Rhea" id="RHEA:19361"/>
        <dbReference type="ChEBI" id="CHEBI:33019"/>
        <dbReference type="ChEBI" id="CHEBI:58057"/>
        <dbReference type="ChEBI" id="CHEBI:128769"/>
        <dbReference type="ChEBI" id="CHEBI:175763"/>
        <dbReference type="EC" id="2.5.1.10"/>
    </reaction>
</comment>
<keyword evidence="5 12" id="KW-0808">Transferase</keyword>
<comment type="caution">
    <text evidence="13">The sequence shown here is derived from an EMBL/GenBank/DDBJ whole genome shotgun (WGS) entry which is preliminary data.</text>
</comment>
<dbReference type="EMBL" id="AWVF01000220">
    <property type="protein sequence ID" value="ERJ95020.1"/>
    <property type="molecule type" value="Genomic_DNA"/>
</dbReference>
<dbReference type="RefSeq" id="WP_021683201.1">
    <property type="nucleotide sequence ID" value="NZ_KI260469.1"/>
</dbReference>
<dbReference type="GO" id="GO:0016114">
    <property type="term" value="P:terpenoid biosynthetic process"/>
    <property type="evidence" value="ECO:0007669"/>
    <property type="project" value="UniProtKB-ARBA"/>
</dbReference>
<dbReference type="CDD" id="cd00685">
    <property type="entry name" value="Trans_IPPS_HT"/>
    <property type="match status" value="1"/>
</dbReference>
<evidence type="ECO:0000256" key="10">
    <source>
        <dbReference type="ARBA" id="ARBA00032873"/>
    </source>
</evidence>
<evidence type="ECO:0000256" key="11">
    <source>
        <dbReference type="ARBA" id="ARBA00049399"/>
    </source>
</evidence>
<evidence type="ECO:0000313" key="13">
    <source>
        <dbReference type="EMBL" id="ERJ95020.1"/>
    </source>
</evidence>
<dbReference type="AlphaFoldDB" id="U2KSH5"/>
<dbReference type="PROSITE" id="PS00444">
    <property type="entry name" value="POLYPRENYL_SYNTHASE_2"/>
    <property type="match status" value="1"/>
</dbReference>
<protein>
    <recommendedName>
        <fullName evidence="4">Farnesyl diphosphate synthase</fullName>
        <ecNumber evidence="3">2.5.1.10</ecNumber>
    </recommendedName>
    <alternativeName>
        <fullName evidence="10">(2E,6E)-farnesyl diphosphate synthase</fullName>
    </alternativeName>
    <alternativeName>
        <fullName evidence="9">Geranyltranstransferase</fullName>
    </alternativeName>
</protein>
<comment type="cofactor">
    <cofactor evidence="1">
        <name>Mg(2+)</name>
        <dbReference type="ChEBI" id="CHEBI:18420"/>
    </cofactor>
</comment>
<evidence type="ECO:0000256" key="12">
    <source>
        <dbReference type="RuleBase" id="RU004466"/>
    </source>
</evidence>
<dbReference type="PANTHER" id="PTHR43281:SF1">
    <property type="entry name" value="FARNESYL DIPHOSPHATE SYNTHASE"/>
    <property type="match status" value="1"/>
</dbReference>
<dbReference type="InterPro" id="IPR033749">
    <property type="entry name" value="Polyprenyl_synt_CS"/>
</dbReference>
<gene>
    <name evidence="13" type="ORF">RUMCAL_01732</name>
</gene>
<keyword evidence="8" id="KW-0414">Isoprene biosynthesis</keyword>
<dbReference type="GO" id="GO:0005737">
    <property type="term" value="C:cytoplasm"/>
    <property type="evidence" value="ECO:0007669"/>
    <property type="project" value="UniProtKB-ARBA"/>
</dbReference>
<proteinExistence type="inferred from homology"/>
<dbReference type="InterPro" id="IPR053378">
    <property type="entry name" value="Prenyl_diphosphate_synthase"/>
</dbReference>
<dbReference type="PANTHER" id="PTHR43281">
    <property type="entry name" value="FARNESYL DIPHOSPHATE SYNTHASE"/>
    <property type="match status" value="1"/>
</dbReference>